<accession>A0A160TE27</accession>
<organism evidence="2">
    <name type="scientific">hydrothermal vent metagenome</name>
    <dbReference type="NCBI Taxonomy" id="652676"/>
    <lineage>
        <taxon>unclassified sequences</taxon>
        <taxon>metagenomes</taxon>
        <taxon>ecological metagenomes</taxon>
    </lineage>
</organism>
<gene>
    <name evidence="2" type="ORF">MGWOODY_Tha2533</name>
</gene>
<feature type="region of interest" description="Disordered" evidence="1">
    <location>
        <begin position="1"/>
        <end position="28"/>
    </location>
</feature>
<sequence>MNHTKLKSSKDNSVSDEQKQFIPLKEEVPPEQIRTKASLLAARFKSKLDANKGKN</sequence>
<proteinExistence type="predicted"/>
<protein>
    <submittedName>
        <fullName evidence="2">Uncharacterized protein</fullName>
    </submittedName>
</protein>
<dbReference type="EMBL" id="CZQC01000062">
    <property type="protein sequence ID" value="CUS42183.1"/>
    <property type="molecule type" value="Genomic_DNA"/>
</dbReference>
<reference evidence="2" key="1">
    <citation type="submission" date="2015-10" db="EMBL/GenBank/DDBJ databases">
        <authorList>
            <person name="Gilbert D.G."/>
        </authorList>
    </citation>
    <scope>NUCLEOTIDE SEQUENCE</scope>
</reference>
<dbReference type="AlphaFoldDB" id="A0A160TE27"/>
<feature type="compositionally biased region" description="Basic and acidic residues" evidence="1">
    <location>
        <begin position="16"/>
        <end position="28"/>
    </location>
</feature>
<evidence type="ECO:0000256" key="1">
    <source>
        <dbReference type="SAM" id="MobiDB-lite"/>
    </source>
</evidence>
<evidence type="ECO:0000313" key="2">
    <source>
        <dbReference type="EMBL" id="CUS42183.1"/>
    </source>
</evidence>
<name>A0A160TE27_9ZZZZ</name>